<dbReference type="AlphaFoldDB" id="A0A6A3HLN4"/>
<sequence>MFMALATPWRRTPPIAAATQAEDEFALLLVAVQLTSAMFMALATPWRRTPPIAAATQALADSLRPARGLDVGGARHGVESHSANHGGDASSTAVKGRRR</sequence>
<accession>A0A6A3HLN4</accession>
<gene>
    <name evidence="2" type="ORF">PF011_g26731</name>
</gene>
<dbReference type="Proteomes" id="UP000460718">
    <property type="component" value="Unassembled WGS sequence"/>
</dbReference>
<organism evidence="2 3">
    <name type="scientific">Phytophthora fragariae</name>
    <dbReference type="NCBI Taxonomy" id="53985"/>
    <lineage>
        <taxon>Eukaryota</taxon>
        <taxon>Sar</taxon>
        <taxon>Stramenopiles</taxon>
        <taxon>Oomycota</taxon>
        <taxon>Peronosporomycetes</taxon>
        <taxon>Peronosporales</taxon>
        <taxon>Peronosporaceae</taxon>
        <taxon>Phytophthora</taxon>
    </lineage>
</organism>
<dbReference type="EMBL" id="QXFW01003631">
    <property type="protein sequence ID" value="KAE8969625.1"/>
    <property type="molecule type" value="Genomic_DNA"/>
</dbReference>
<protein>
    <submittedName>
        <fullName evidence="2">Uncharacterized protein</fullName>
    </submittedName>
</protein>
<evidence type="ECO:0000256" key="1">
    <source>
        <dbReference type="SAM" id="MobiDB-lite"/>
    </source>
</evidence>
<reference evidence="2 3" key="1">
    <citation type="submission" date="2018-09" db="EMBL/GenBank/DDBJ databases">
        <title>Genomic investigation of the strawberry pathogen Phytophthora fragariae indicates pathogenicity is determined by transcriptional variation in three key races.</title>
        <authorList>
            <person name="Adams T.M."/>
            <person name="Armitage A.D."/>
            <person name="Sobczyk M.K."/>
            <person name="Bates H.J."/>
            <person name="Dunwell J.M."/>
            <person name="Nellist C.F."/>
            <person name="Harrison R.J."/>
        </authorList>
    </citation>
    <scope>NUCLEOTIDE SEQUENCE [LARGE SCALE GENOMIC DNA]</scope>
    <source>
        <strain evidence="2 3">SCRP245</strain>
    </source>
</reference>
<proteinExistence type="predicted"/>
<name>A0A6A3HLN4_9STRA</name>
<evidence type="ECO:0000313" key="3">
    <source>
        <dbReference type="Proteomes" id="UP000460718"/>
    </source>
</evidence>
<comment type="caution">
    <text evidence="2">The sequence shown here is derived from an EMBL/GenBank/DDBJ whole genome shotgun (WGS) entry which is preliminary data.</text>
</comment>
<evidence type="ECO:0000313" key="2">
    <source>
        <dbReference type="EMBL" id="KAE8969625.1"/>
    </source>
</evidence>
<feature type="region of interest" description="Disordered" evidence="1">
    <location>
        <begin position="70"/>
        <end position="99"/>
    </location>
</feature>